<reference evidence="1" key="1">
    <citation type="submission" date="2022-06" db="EMBL/GenBank/DDBJ databases">
        <authorList>
            <person name="Berger JAMES D."/>
            <person name="Berger JAMES D."/>
        </authorList>
    </citation>
    <scope>NUCLEOTIDE SEQUENCE [LARGE SCALE GENOMIC DNA]</scope>
</reference>
<evidence type="ECO:0000313" key="2">
    <source>
        <dbReference type="WBParaSite" id="TREG1_3120.1"/>
    </source>
</evidence>
<name>A0AA85JR68_TRIRE</name>
<dbReference type="WBParaSite" id="TREG1_3120.1">
    <property type="protein sequence ID" value="TREG1_3120.1"/>
    <property type="gene ID" value="TREG1_3120"/>
</dbReference>
<protein>
    <submittedName>
        <fullName evidence="2 3">Uncharacterized protein</fullName>
    </submittedName>
</protein>
<reference evidence="2 3" key="2">
    <citation type="submission" date="2023-11" db="UniProtKB">
        <authorList>
            <consortium name="WormBaseParasite"/>
        </authorList>
    </citation>
    <scope>IDENTIFICATION</scope>
</reference>
<evidence type="ECO:0000313" key="3">
    <source>
        <dbReference type="WBParaSite" id="TREG1_3120.2"/>
    </source>
</evidence>
<proteinExistence type="predicted"/>
<dbReference type="AlphaFoldDB" id="A0AA85JR68"/>
<dbReference type="Proteomes" id="UP000050795">
    <property type="component" value="Unassembled WGS sequence"/>
</dbReference>
<dbReference type="WBParaSite" id="TREG1_3120.2">
    <property type="protein sequence ID" value="TREG1_3120.2"/>
    <property type="gene ID" value="TREG1_3120"/>
</dbReference>
<organism evidence="1 2">
    <name type="scientific">Trichobilharzia regenti</name>
    <name type="common">Nasal bird schistosome</name>
    <dbReference type="NCBI Taxonomy" id="157069"/>
    <lineage>
        <taxon>Eukaryota</taxon>
        <taxon>Metazoa</taxon>
        <taxon>Spiralia</taxon>
        <taxon>Lophotrochozoa</taxon>
        <taxon>Platyhelminthes</taxon>
        <taxon>Trematoda</taxon>
        <taxon>Digenea</taxon>
        <taxon>Strigeidida</taxon>
        <taxon>Schistosomatoidea</taxon>
        <taxon>Schistosomatidae</taxon>
        <taxon>Trichobilharzia</taxon>
    </lineage>
</organism>
<sequence>MVSLLENIIIVVERDDTKDNLVSMVGQASVSNLVLQLDPAKLVEEEFIAAFCHRGGVTVLPLKPLPDFTLSIEKSILTLDMSPIVYSGFGLSAKKVKRTSKQFYYRFQVALDSANFQLNGPLHSRLRSFFKAFTSLVESGTRIPRRITDLGPFFVDWLPDTQRDWKGDLPKSDCIAAYLNKCEHVAIRPQCEVFDYTGSPILLPDFILWEKLLMKQEETNRCQEAEKPSSFLNPVNIQLGLTILSYLATGISSSKSTGADCQPNDNPCLTNASLSPIYSQILGEIPSESSVYELKQPRIICLTGLFPDHYYRQLEDQIKSMLMNSLHMNNELVYMCKCPLKSADPLLLPPQAFEQSMNSNSGTVFITGGKNISQYSQNPSLIKIRF</sequence>
<keyword evidence="1" id="KW-1185">Reference proteome</keyword>
<accession>A0AA85JR68</accession>
<evidence type="ECO:0000313" key="1">
    <source>
        <dbReference type="Proteomes" id="UP000050795"/>
    </source>
</evidence>